<dbReference type="Pfam" id="PF01219">
    <property type="entry name" value="DAGK_prokar"/>
    <property type="match status" value="1"/>
</dbReference>
<protein>
    <submittedName>
        <fullName evidence="16">Diacylglycerol kinase</fullName>
    </submittedName>
</protein>
<feature type="transmembrane region" description="Helical" evidence="15">
    <location>
        <begin position="59"/>
        <end position="79"/>
    </location>
</feature>
<keyword evidence="9" id="KW-0067">ATP-binding</keyword>
<evidence type="ECO:0000256" key="6">
    <source>
        <dbReference type="ARBA" id="ARBA00022692"/>
    </source>
</evidence>
<evidence type="ECO:0000256" key="14">
    <source>
        <dbReference type="ARBA" id="ARBA00023264"/>
    </source>
</evidence>
<keyword evidence="10 15" id="KW-1133">Transmembrane helix</keyword>
<proteinExistence type="inferred from homology"/>
<gene>
    <name evidence="16" type="ORF">ACFPM4_18070</name>
</gene>
<dbReference type="PANTHER" id="PTHR34299:SF1">
    <property type="entry name" value="DIACYLGLYCEROL KINASE"/>
    <property type="match status" value="1"/>
</dbReference>
<keyword evidence="17" id="KW-1185">Reference proteome</keyword>
<reference evidence="17" key="1">
    <citation type="journal article" date="2019" name="Int. J. Syst. Evol. Microbiol.">
        <title>The Global Catalogue of Microorganisms (GCM) 10K type strain sequencing project: providing services to taxonomists for standard genome sequencing and annotation.</title>
        <authorList>
            <consortium name="The Broad Institute Genomics Platform"/>
            <consortium name="The Broad Institute Genome Sequencing Center for Infectious Disease"/>
            <person name="Wu L."/>
            <person name="Ma J."/>
        </authorList>
    </citation>
    <scope>NUCLEOTIDE SEQUENCE [LARGE SCALE GENOMIC DNA]</scope>
    <source>
        <strain evidence="17">CGMCC 1.12237</strain>
    </source>
</reference>
<dbReference type="CDD" id="cd14265">
    <property type="entry name" value="UDPK_IM_like"/>
    <property type="match status" value="1"/>
</dbReference>
<keyword evidence="11" id="KW-0443">Lipid metabolism</keyword>
<evidence type="ECO:0000256" key="5">
    <source>
        <dbReference type="ARBA" id="ARBA00022679"/>
    </source>
</evidence>
<evidence type="ECO:0000256" key="8">
    <source>
        <dbReference type="ARBA" id="ARBA00022777"/>
    </source>
</evidence>
<evidence type="ECO:0000256" key="2">
    <source>
        <dbReference type="ARBA" id="ARBA00005967"/>
    </source>
</evidence>
<keyword evidence="13" id="KW-0594">Phospholipid biosynthesis</keyword>
<evidence type="ECO:0000256" key="7">
    <source>
        <dbReference type="ARBA" id="ARBA00022741"/>
    </source>
</evidence>
<evidence type="ECO:0000256" key="15">
    <source>
        <dbReference type="SAM" id="Phobius"/>
    </source>
</evidence>
<dbReference type="GO" id="GO:0016301">
    <property type="term" value="F:kinase activity"/>
    <property type="evidence" value="ECO:0007669"/>
    <property type="project" value="UniProtKB-KW"/>
</dbReference>
<comment type="similarity">
    <text evidence="2">Belongs to the bacterial diacylglycerol kinase family.</text>
</comment>
<evidence type="ECO:0000313" key="17">
    <source>
        <dbReference type="Proteomes" id="UP001596147"/>
    </source>
</evidence>
<dbReference type="EMBL" id="JBHSMC010000029">
    <property type="protein sequence ID" value="MFC5466634.1"/>
    <property type="molecule type" value="Genomic_DNA"/>
</dbReference>
<evidence type="ECO:0000256" key="3">
    <source>
        <dbReference type="ARBA" id="ARBA00022475"/>
    </source>
</evidence>
<feature type="transmembrane region" description="Helical" evidence="15">
    <location>
        <begin position="100"/>
        <end position="121"/>
    </location>
</feature>
<dbReference type="PROSITE" id="PS01069">
    <property type="entry name" value="DAGK_PROKAR"/>
    <property type="match status" value="1"/>
</dbReference>
<dbReference type="InterPro" id="IPR033717">
    <property type="entry name" value="UDPK"/>
</dbReference>
<evidence type="ECO:0000256" key="12">
    <source>
        <dbReference type="ARBA" id="ARBA00023136"/>
    </source>
</evidence>
<keyword evidence="7" id="KW-0547">Nucleotide-binding</keyword>
<evidence type="ECO:0000256" key="13">
    <source>
        <dbReference type="ARBA" id="ARBA00023209"/>
    </source>
</evidence>
<keyword evidence="4" id="KW-0444">Lipid biosynthesis</keyword>
<organism evidence="16 17">
    <name type="scientific">Lederbergia graminis</name>
    <dbReference type="NCBI Taxonomy" id="735518"/>
    <lineage>
        <taxon>Bacteria</taxon>
        <taxon>Bacillati</taxon>
        <taxon>Bacillota</taxon>
        <taxon>Bacilli</taxon>
        <taxon>Bacillales</taxon>
        <taxon>Bacillaceae</taxon>
        <taxon>Lederbergia</taxon>
    </lineage>
</organism>
<evidence type="ECO:0000256" key="11">
    <source>
        <dbReference type="ARBA" id="ARBA00023098"/>
    </source>
</evidence>
<keyword evidence="6 15" id="KW-0812">Transmembrane</keyword>
<name>A0ABW0LL61_9BACI</name>
<feature type="transmembrane region" description="Helical" evidence="15">
    <location>
        <begin position="35"/>
        <end position="53"/>
    </location>
</feature>
<dbReference type="Proteomes" id="UP001596147">
    <property type="component" value="Unassembled WGS sequence"/>
</dbReference>
<evidence type="ECO:0000256" key="10">
    <source>
        <dbReference type="ARBA" id="ARBA00022989"/>
    </source>
</evidence>
<dbReference type="InterPro" id="IPR036945">
    <property type="entry name" value="DAGK_sf"/>
</dbReference>
<sequence length="131" mass="14475">MALEDKKTFSIIRLKSAFKYAFQGIKYASTVEKNFKIHLLCAVLVLFVSAFLGLQAVEWLFIIISIFGVMALELINSAIERVVDLSTTEIHPLAKQAKDLAAAAVLVYAIMAVIIGIIILGPKLIQLIFNH</sequence>
<accession>A0ABW0LL61</accession>
<keyword evidence="12 15" id="KW-0472">Membrane</keyword>
<keyword evidence="14" id="KW-1208">Phospholipid metabolism</keyword>
<evidence type="ECO:0000256" key="9">
    <source>
        <dbReference type="ARBA" id="ARBA00022840"/>
    </source>
</evidence>
<keyword evidence="8 16" id="KW-0418">Kinase</keyword>
<dbReference type="RefSeq" id="WP_382354928.1">
    <property type="nucleotide sequence ID" value="NZ_JBHSMC010000029.1"/>
</dbReference>
<comment type="subcellular location">
    <subcellularLocation>
        <location evidence="1">Cell membrane</location>
        <topology evidence="1">Multi-pass membrane protein</topology>
    </subcellularLocation>
</comment>
<evidence type="ECO:0000256" key="1">
    <source>
        <dbReference type="ARBA" id="ARBA00004651"/>
    </source>
</evidence>
<evidence type="ECO:0000313" key="16">
    <source>
        <dbReference type="EMBL" id="MFC5466634.1"/>
    </source>
</evidence>
<comment type="caution">
    <text evidence="16">The sequence shown here is derived from an EMBL/GenBank/DDBJ whole genome shotgun (WGS) entry which is preliminary data.</text>
</comment>
<keyword evidence="5" id="KW-0808">Transferase</keyword>
<dbReference type="PANTHER" id="PTHR34299">
    <property type="entry name" value="DIACYLGLYCEROL KINASE"/>
    <property type="match status" value="1"/>
</dbReference>
<keyword evidence="3" id="KW-1003">Cell membrane</keyword>
<evidence type="ECO:0000256" key="4">
    <source>
        <dbReference type="ARBA" id="ARBA00022516"/>
    </source>
</evidence>
<dbReference type="InterPro" id="IPR000829">
    <property type="entry name" value="DAGK"/>
</dbReference>
<dbReference type="Gene3D" id="1.10.287.3610">
    <property type="match status" value="1"/>
</dbReference>